<evidence type="ECO:0000313" key="4">
    <source>
        <dbReference type="EMBL" id="CAA0103954.1"/>
    </source>
</evidence>
<evidence type="ECO:0000259" key="3">
    <source>
        <dbReference type="Pfam" id="PF13458"/>
    </source>
</evidence>
<dbReference type="PANTHER" id="PTHR30483:SF6">
    <property type="entry name" value="PERIPLASMIC BINDING PROTEIN OF ABC TRANSPORTER FOR NATURAL AMINO ACIDS"/>
    <property type="match status" value="1"/>
</dbReference>
<keyword evidence="5" id="KW-1185">Reference proteome</keyword>
<dbReference type="Gene3D" id="3.40.50.2300">
    <property type="match status" value="2"/>
</dbReference>
<feature type="domain" description="Leucine-binding protein" evidence="3">
    <location>
        <begin position="57"/>
        <end position="347"/>
    </location>
</feature>
<name>A0A5S9PIU4_9GAMM</name>
<accession>A0A5S9PIU4</accession>
<dbReference type="SUPFAM" id="SSF53822">
    <property type="entry name" value="Periplasmic binding protein-like I"/>
    <property type="match status" value="1"/>
</dbReference>
<keyword evidence="2" id="KW-0732">Signal</keyword>
<evidence type="ECO:0000256" key="2">
    <source>
        <dbReference type="ARBA" id="ARBA00022729"/>
    </source>
</evidence>
<dbReference type="Proteomes" id="UP000441399">
    <property type="component" value="Unassembled WGS sequence"/>
</dbReference>
<dbReference type="Pfam" id="PF13458">
    <property type="entry name" value="Peripla_BP_6"/>
    <property type="match status" value="1"/>
</dbReference>
<sequence>MTMPIKNKTVNIGILVPQSNFIPHLTRDIPDALQLGLTDNSEQYCVHLIHCGYNAEKQILENKLQNLIMEKRIDIILCPLNSHLIEALKPTCAINQVTLIINTMGEDPTPINSMDGSTFINSFHHWHTCWLSGYVATQQASKKADTTNVATMHCIHDGGYGASLALAVGVESAEGEIVHTAITHREAREQDASADIQEVVANKPDTIIANYSSKEALSFLKTYRKTSHDTRLFALPYLVDEQILDELGDDALGVQSLSQWRKDSAAHQQFAGDFFAMTGHDVNPYVLMAYESGKLINAALQTLQTYSYAGINQALAHASFAGPRGEVSFNADDTQLLRPYHLREVSRNEDGSLYNKVIEDVTPPQLSYEHYRAAQNGGDKQGWLNPYLIA</sequence>
<reference evidence="4 5" key="1">
    <citation type="submission" date="2019-11" db="EMBL/GenBank/DDBJ databases">
        <authorList>
            <person name="Holert J."/>
        </authorList>
    </citation>
    <scope>NUCLEOTIDE SEQUENCE [LARGE SCALE GENOMIC DNA]</scope>
    <source>
        <strain evidence="4">SB11_3</strain>
    </source>
</reference>
<evidence type="ECO:0000313" key="5">
    <source>
        <dbReference type="Proteomes" id="UP000441399"/>
    </source>
</evidence>
<organism evidence="4 5">
    <name type="scientific">BD1-7 clade bacterium</name>
    <dbReference type="NCBI Taxonomy" id="2029982"/>
    <lineage>
        <taxon>Bacteria</taxon>
        <taxon>Pseudomonadati</taxon>
        <taxon>Pseudomonadota</taxon>
        <taxon>Gammaproteobacteria</taxon>
        <taxon>Cellvibrionales</taxon>
        <taxon>Spongiibacteraceae</taxon>
        <taxon>BD1-7 clade</taxon>
    </lineage>
</organism>
<dbReference type="InterPro" id="IPR028081">
    <property type="entry name" value="Leu-bd"/>
</dbReference>
<dbReference type="InterPro" id="IPR028082">
    <property type="entry name" value="Peripla_BP_I"/>
</dbReference>
<dbReference type="PANTHER" id="PTHR30483">
    <property type="entry name" value="LEUCINE-SPECIFIC-BINDING PROTEIN"/>
    <property type="match status" value="1"/>
</dbReference>
<dbReference type="InterPro" id="IPR051010">
    <property type="entry name" value="BCAA_transport"/>
</dbReference>
<protein>
    <recommendedName>
        <fullName evidence="3">Leucine-binding protein domain-containing protein</fullName>
    </recommendedName>
</protein>
<proteinExistence type="inferred from homology"/>
<comment type="similarity">
    <text evidence="1">Belongs to the leucine-binding protein family.</text>
</comment>
<dbReference type="AlphaFoldDB" id="A0A5S9PIU4"/>
<evidence type="ECO:0000256" key="1">
    <source>
        <dbReference type="ARBA" id="ARBA00010062"/>
    </source>
</evidence>
<dbReference type="EMBL" id="CACSIO010000011">
    <property type="protein sequence ID" value="CAA0103954.1"/>
    <property type="molecule type" value="Genomic_DNA"/>
</dbReference>
<gene>
    <name evidence="4" type="ORF">OPDIPICF_04593</name>
</gene>